<evidence type="ECO:0000313" key="1">
    <source>
        <dbReference type="EMBL" id="PBA27862.1"/>
    </source>
</evidence>
<gene>
    <name evidence="1" type="ORF">CKJ66_05605</name>
</gene>
<sequence>MAVRLRAGTATPDDVAGALGRLFSTDDNRDALRLPPDAGVHAECLERILRRIPDGWGRWFRHDAGWYPISIACDRQLAALDGGYVVYQVKEKFGTLRYYCEPSTERRTELWERFTAITDAAERESAITCERCGQPGRPHRQPFWVKTLCAMCAADLRCVPES</sequence>
<organism evidence="1 2">
    <name type="scientific">Mycobacterium avium</name>
    <dbReference type="NCBI Taxonomy" id="1764"/>
    <lineage>
        <taxon>Bacteria</taxon>
        <taxon>Bacillati</taxon>
        <taxon>Actinomycetota</taxon>
        <taxon>Actinomycetes</taxon>
        <taxon>Mycobacteriales</taxon>
        <taxon>Mycobacteriaceae</taxon>
        <taxon>Mycobacterium</taxon>
        <taxon>Mycobacterium avium complex (MAC)</taxon>
    </lineage>
</organism>
<evidence type="ECO:0000313" key="2">
    <source>
        <dbReference type="Proteomes" id="UP000217768"/>
    </source>
</evidence>
<accession>A0A2A2ZMZ2</accession>
<dbReference type="EMBL" id="NSFD01000006">
    <property type="protein sequence ID" value="PBA27862.1"/>
    <property type="molecule type" value="Genomic_DNA"/>
</dbReference>
<reference evidence="1 2" key="1">
    <citation type="submission" date="2017-08" db="EMBL/GenBank/DDBJ databases">
        <title>Phylogenetic analysis of Mycobacterium avium complex whole genomes.</title>
        <authorList>
            <person name="Caverly L.J."/>
            <person name="Spilker T."/>
            <person name="Lipuma J."/>
        </authorList>
    </citation>
    <scope>NUCLEOTIDE SEQUENCE [LARGE SCALE GENOMIC DNA]</scope>
    <source>
        <strain evidence="1 2">FLAC0165</strain>
    </source>
</reference>
<dbReference type="AlphaFoldDB" id="A0A2A2ZMZ2"/>
<name>A0A2A2ZMZ2_MYCAV</name>
<dbReference type="Proteomes" id="UP000217768">
    <property type="component" value="Unassembled WGS sequence"/>
</dbReference>
<protein>
    <submittedName>
        <fullName evidence="1">Uncharacterized protein</fullName>
    </submittedName>
</protein>
<proteinExistence type="predicted"/>
<comment type="caution">
    <text evidence="1">The sequence shown here is derived from an EMBL/GenBank/DDBJ whole genome shotgun (WGS) entry which is preliminary data.</text>
</comment>